<dbReference type="EMBL" id="PQNY01000008">
    <property type="protein sequence ID" value="POS01751.1"/>
    <property type="molecule type" value="Genomic_DNA"/>
</dbReference>
<gene>
    <name evidence="2" type="ORF">Q361_10877</name>
</gene>
<keyword evidence="1" id="KW-0812">Transmembrane</keyword>
<dbReference type="AlphaFoldDB" id="A0A2S4N7V4"/>
<dbReference type="OrthoDB" id="1144821at2"/>
<evidence type="ECO:0000313" key="3">
    <source>
        <dbReference type="Proteomes" id="UP000237056"/>
    </source>
</evidence>
<feature type="transmembrane region" description="Helical" evidence="1">
    <location>
        <begin position="75"/>
        <end position="99"/>
    </location>
</feature>
<keyword evidence="1" id="KW-1133">Transmembrane helix</keyword>
<dbReference type="Proteomes" id="UP000237056">
    <property type="component" value="Unassembled WGS sequence"/>
</dbReference>
<sequence>MNTLFNFKTLPLSTKIALLSFVMGTLLLISYLLFKTSFLINLGFWYVIIAIIINSIMFMYLIFKLLFSKNNKEDIVIEMFLLLSNIPVTVLYFTIVASIH</sequence>
<dbReference type="RefSeq" id="WP_103726081.1">
    <property type="nucleotide sequence ID" value="NZ_PQNY01000008.1"/>
</dbReference>
<accession>A0A2S4N7V4</accession>
<evidence type="ECO:0000313" key="2">
    <source>
        <dbReference type="EMBL" id="POS01751.1"/>
    </source>
</evidence>
<reference evidence="2 3" key="1">
    <citation type="submission" date="2018-01" db="EMBL/GenBank/DDBJ databases">
        <title>Genomic Encyclopedia of Type Strains, Phase I: the one thousand microbial genomes (KMG-I) project.</title>
        <authorList>
            <person name="Goeker M."/>
        </authorList>
    </citation>
    <scope>NUCLEOTIDE SEQUENCE [LARGE SCALE GENOMIC DNA]</scope>
    <source>
        <strain evidence="2 3">DSM 17960</strain>
    </source>
</reference>
<protein>
    <submittedName>
        <fullName evidence="2">Uncharacterized protein</fullName>
    </submittedName>
</protein>
<proteinExistence type="predicted"/>
<feature type="transmembrane region" description="Helical" evidence="1">
    <location>
        <begin position="12"/>
        <end position="32"/>
    </location>
</feature>
<evidence type="ECO:0000256" key="1">
    <source>
        <dbReference type="SAM" id="Phobius"/>
    </source>
</evidence>
<organism evidence="2 3">
    <name type="scientific">Flavobacterium croceum DSM 17960</name>
    <dbReference type="NCBI Taxonomy" id="1121886"/>
    <lineage>
        <taxon>Bacteria</taxon>
        <taxon>Pseudomonadati</taxon>
        <taxon>Bacteroidota</taxon>
        <taxon>Flavobacteriia</taxon>
        <taxon>Flavobacteriales</taxon>
        <taxon>Flavobacteriaceae</taxon>
        <taxon>Flavobacterium</taxon>
    </lineage>
</organism>
<keyword evidence="1" id="KW-0472">Membrane</keyword>
<name>A0A2S4N7V4_9FLAO</name>
<feature type="transmembrane region" description="Helical" evidence="1">
    <location>
        <begin position="44"/>
        <end position="63"/>
    </location>
</feature>
<keyword evidence="3" id="KW-1185">Reference proteome</keyword>
<comment type="caution">
    <text evidence="2">The sequence shown here is derived from an EMBL/GenBank/DDBJ whole genome shotgun (WGS) entry which is preliminary data.</text>
</comment>